<name>A0A941ASG5_9GAMM</name>
<comment type="subcellular location">
    <subcellularLocation>
        <location evidence="1">Cell inner membrane</location>
        <topology evidence="1">Multi-pass membrane protein</topology>
    </subcellularLocation>
</comment>
<dbReference type="PANTHER" id="PTHR36178:SF1">
    <property type="entry name" value="SODIUM_GLUTAMATE SYMPORTER"/>
    <property type="match status" value="1"/>
</dbReference>
<dbReference type="EMBL" id="JAGKTC010000001">
    <property type="protein sequence ID" value="MBP3983609.1"/>
    <property type="molecule type" value="Genomic_DNA"/>
</dbReference>
<keyword evidence="1" id="KW-0029">Amino-acid transport</keyword>
<protein>
    <recommendedName>
        <fullName evidence="1 2">Sodium/glutamate symporter</fullName>
    </recommendedName>
</protein>
<feature type="transmembrane region" description="Helical" evidence="1">
    <location>
        <begin position="65"/>
        <end position="87"/>
    </location>
</feature>
<dbReference type="Pfam" id="PF03616">
    <property type="entry name" value="Glt_symporter"/>
    <property type="match status" value="1"/>
</dbReference>
<accession>A0A941ASG5</accession>
<feature type="transmembrane region" description="Helical" evidence="1">
    <location>
        <begin position="125"/>
        <end position="148"/>
    </location>
</feature>
<feature type="transmembrane region" description="Helical" evidence="1">
    <location>
        <begin position="339"/>
        <end position="361"/>
    </location>
</feature>
<keyword evidence="1" id="KW-0769">Symport</keyword>
<comment type="caution">
    <text evidence="3">The sequence shown here is derived from an EMBL/GenBank/DDBJ whole genome shotgun (WGS) entry which is preliminary data.</text>
</comment>
<feature type="transmembrane region" description="Helical" evidence="1">
    <location>
        <begin position="282"/>
        <end position="299"/>
    </location>
</feature>
<dbReference type="Proteomes" id="UP000673447">
    <property type="component" value="Unassembled WGS sequence"/>
</dbReference>
<feature type="transmembrane region" description="Helical" evidence="1">
    <location>
        <begin position="245"/>
        <end position="262"/>
    </location>
</feature>
<comment type="similarity">
    <text evidence="1">Belongs to the glutamate:Na(+) symporter (ESS) (TC 2.A.27) family.</text>
</comment>
<keyword evidence="1" id="KW-1133">Transmembrane helix</keyword>
<dbReference type="GO" id="GO:0005886">
    <property type="term" value="C:plasma membrane"/>
    <property type="evidence" value="ECO:0007669"/>
    <property type="project" value="UniProtKB-SubCell"/>
</dbReference>
<feature type="transmembrane region" description="Helical" evidence="1">
    <location>
        <begin position="6"/>
        <end position="23"/>
    </location>
</feature>
<dbReference type="InterPro" id="IPR004445">
    <property type="entry name" value="GltS"/>
</dbReference>
<comment type="function">
    <text evidence="1">Catalyzes the sodium-dependent transport of glutamate.</text>
</comment>
<keyword evidence="1" id="KW-0997">Cell inner membrane</keyword>
<dbReference type="NCBIfam" id="TIGR00210">
    <property type="entry name" value="gltS"/>
    <property type="match status" value="1"/>
</dbReference>
<dbReference type="HAMAP" id="MF_02062">
    <property type="entry name" value="GltS"/>
    <property type="match status" value="1"/>
</dbReference>
<keyword evidence="1" id="KW-1003">Cell membrane</keyword>
<feature type="transmembrane region" description="Helical" evidence="1">
    <location>
        <begin position="35"/>
        <end position="53"/>
    </location>
</feature>
<dbReference type="GO" id="GO:0015813">
    <property type="term" value="P:L-glutamate transmembrane transport"/>
    <property type="evidence" value="ECO:0007669"/>
    <property type="project" value="UniProtKB-UniRule"/>
</dbReference>
<dbReference type="RefSeq" id="WP_210535442.1">
    <property type="nucleotide sequence ID" value="NZ_JAGKTC010000001.1"/>
</dbReference>
<keyword evidence="1" id="KW-0739">Sodium transport</keyword>
<evidence type="ECO:0000256" key="1">
    <source>
        <dbReference type="HAMAP-Rule" id="MF_02062"/>
    </source>
</evidence>
<dbReference type="GO" id="GO:0015501">
    <property type="term" value="F:glutamate:sodium symporter activity"/>
    <property type="evidence" value="ECO:0007669"/>
    <property type="project" value="UniProtKB-UniRule"/>
</dbReference>
<evidence type="ECO:0000313" key="3">
    <source>
        <dbReference type="EMBL" id="MBP3983609.1"/>
    </source>
</evidence>
<organism evidence="3 4">
    <name type="scientific">Pseudoxanthomonas helianthi</name>
    <dbReference type="NCBI Taxonomy" id="1453541"/>
    <lineage>
        <taxon>Bacteria</taxon>
        <taxon>Pseudomonadati</taxon>
        <taxon>Pseudomonadota</taxon>
        <taxon>Gammaproteobacteria</taxon>
        <taxon>Lysobacterales</taxon>
        <taxon>Lysobacteraceae</taxon>
        <taxon>Pseudoxanthomonas</taxon>
    </lineage>
</organism>
<feature type="transmembrane region" description="Helical" evidence="1">
    <location>
        <begin position="311"/>
        <end position="333"/>
    </location>
</feature>
<evidence type="ECO:0000313" key="4">
    <source>
        <dbReference type="Proteomes" id="UP000673447"/>
    </source>
</evidence>
<gene>
    <name evidence="1 3" type="primary">gltS</name>
    <name evidence="3" type="ORF">J5837_04145</name>
</gene>
<feature type="transmembrane region" description="Helical" evidence="1">
    <location>
        <begin position="220"/>
        <end position="238"/>
    </location>
</feature>
<keyword evidence="1" id="KW-0472">Membrane</keyword>
<dbReference type="PANTHER" id="PTHR36178">
    <property type="entry name" value="SLR0625 PROTEIN"/>
    <property type="match status" value="1"/>
</dbReference>
<sequence>MLELDAVQTLALAGLALFLGYALCRAIPWLSRYNLPPPVIGGLLFALAAWWAHDQGRQLYQLDTSLQSPLMIAFFTTIGVNASLALLKVSGKQVALFLLLASVFAVAQNLVGIAVATLFDLNPLFGVLAGSATLTGGPATGLAFAPMFEAAGLKGAESIAVTAAMAGIICGGVVGGPAITVLIRRFGIVNRNSGQRIDTPVADEIDGDVVHAETDSAREFNALKCIVVLLLAMWAGSWIGRGFEALGLTLPAYIGAMLVGALLRNIDDFTGWLRLPVHTLELIGNVCLALFLAAALMNLKLWELAGMGLPLLVNLVLQVGLVVAFVLPVFWLMGRDYDAAVMGGGFIGFMLGTTANAMAVMRTLVERYGVAPRAFLVAPLVGAFFIDFTNALIITGFVNFWR</sequence>
<proteinExistence type="inferred from homology"/>
<feature type="transmembrane region" description="Helical" evidence="1">
    <location>
        <begin position="373"/>
        <end position="401"/>
    </location>
</feature>
<keyword evidence="1" id="KW-0406">Ion transport</keyword>
<keyword evidence="1" id="KW-0813">Transport</keyword>
<feature type="transmembrane region" description="Helical" evidence="1">
    <location>
        <begin position="160"/>
        <end position="183"/>
    </location>
</feature>
<reference evidence="3" key="1">
    <citation type="journal article" date="2016" name="Int. J. Syst. Evol. Microbiol.">
        <title>Pseudoxanthomonas helianthi sp. nov., isolated from roots of Jerusalem artichoke (Helianthus tuberosus).</title>
        <authorList>
            <person name="Kittiwongwattana C."/>
            <person name="Thawai C."/>
        </authorList>
    </citation>
    <scope>NUCLEOTIDE SEQUENCE</scope>
    <source>
        <strain evidence="3">110414</strain>
    </source>
</reference>
<dbReference type="AlphaFoldDB" id="A0A941ASG5"/>
<keyword evidence="1" id="KW-0915">Sodium</keyword>
<evidence type="ECO:0000256" key="2">
    <source>
        <dbReference type="NCBIfam" id="TIGR00210"/>
    </source>
</evidence>
<keyword evidence="4" id="KW-1185">Reference proteome</keyword>
<feature type="transmembrane region" description="Helical" evidence="1">
    <location>
        <begin position="94"/>
        <end position="119"/>
    </location>
</feature>
<reference evidence="3" key="2">
    <citation type="submission" date="2021-03" db="EMBL/GenBank/DDBJ databases">
        <authorList>
            <person name="Cao W."/>
        </authorList>
    </citation>
    <scope>NUCLEOTIDE SEQUENCE</scope>
    <source>
        <strain evidence="3">110414</strain>
    </source>
</reference>
<keyword evidence="1" id="KW-0812">Transmembrane</keyword>